<protein>
    <submittedName>
        <fullName evidence="2">Uncharacterized protein</fullName>
    </submittedName>
</protein>
<dbReference type="EMBL" id="BLAL01000285">
    <property type="protein sequence ID" value="GET00071.1"/>
    <property type="molecule type" value="Genomic_DNA"/>
</dbReference>
<keyword evidence="1" id="KW-0175">Coiled coil</keyword>
<sequence>MRIGNHTLQQNTLAAASPLFPSARKSNYSVAIAQHLSTLTKYLKLNKILKYVGAFRLLKTIDEKPICFRFDEVLETFGVHFIKQNINGNIINKAKLKANIKAAQEKRDRVNLLLSEYLEDTSISQSKCAVDSRTKVLWKLVDVLVVIFGMMDLLLYDIFKDLKPPEIHKEGCEKLIACYNSGLERMQMIYKQDVIKSEPQNAQRRRALGIC</sequence>
<reference evidence="3" key="2">
    <citation type="submission" date="2019-10" db="EMBL/GenBank/DDBJ databases">
        <title>Conservation and host-specific expression of non-tandemly repeated heterogenous ribosome RNA gene in arbuscular mycorrhizal fungi.</title>
        <authorList>
            <person name="Maeda T."/>
            <person name="Kobayashi Y."/>
            <person name="Nakagawa T."/>
            <person name="Ezawa T."/>
            <person name="Yamaguchi K."/>
            <person name="Bino T."/>
            <person name="Nishimoto Y."/>
            <person name="Shigenobu S."/>
            <person name="Kawaguchi M."/>
        </authorList>
    </citation>
    <scope>NUCLEOTIDE SEQUENCE</scope>
    <source>
        <strain evidence="3">HR1</strain>
    </source>
</reference>
<evidence type="ECO:0000313" key="4">
    <source>
        <dbReference type="Proteomes" id="UP000247702"/>
    </source>
</evidence>
<dbReference type="EMBL" id="BEXD01002872">
    <property type="protein sequence ID" value="GBB99618.1"/>
    <property type="molecule type" value="Genomic_DNA"/>
</dbReference>
<dbReference type="AlphaFoldDB" id="A0A2Z6S669"/>
<dbReference type="Proteomes" id="UP000615446">
    <property type="component" value="Unassembled WGS sequence"/>
</dbReference>
<reference evidence="2 4" key="1">
    <citation type="submission" date="2017-11" db="EMBL/GenBank/DDBJ databases">
        <title>The genome of Rhizophagus clarus HR1 reveals common genetic basis of auxotrophy among arbuscular mycorrhizal fungi.</title>
        <authorList>
            <person name="Kobayashi Y."/>
        </authorList>
    </citation>
    <scope>NUCLEOTIDE SEQUENCE [LARGE SCALE GENOMIC DNA]</scope>
    <source>
        <strain evidence="2 4">HR1</strain>
    </source>
</reference>
<accession>A0A2Z6S669</accession>
<evidence type="ECO:0000256" key="1">
    <source>
        <dbReference type="SAM" id="Coils"/>
    </source>
</evidence>
<gene>
    <name evidence="3" type="ORF">RCL2_002654300</name>
    <name evidence="2" type="ORF">RclHR1_35830001</name>
</gene>
<dbReference type="OrthoDB" id="2344943at2759"/>
<evidence type="ECO:0000313" key="3">
    <source>
        <dbReference type="EMBL" id="GET00071.1"/>
    </source>
</evidence>
<proteinExistence type="predicted"/>
<name>A0A2Z6S669_9GLOM</name>
<evidence type="ECO:0000313" key="2">
    <source>
        <dbReference type="EMBL" id="GBB99618.1"/>
    </source>
</evidence>
<keyword evidence="4" id="KW-1185">Reference proteome</keyword>
<comment type="caution">
    <text evidence="2">The sequence shown here is derived from an EMBL/GenBank/DDBJ whole genome shotgun (WGS) entry which is preliminary data.</text>
</comment>
<organism evidence="2 4">
    <name type="scientific">Rhizophagus clarus</name>
    <dbReference type="NCBI Taxonomy" id="94130"/>
    <lineage>
        <taxon>Eukaryota</taxon>
        <taxon>Fungi</taxon>
        <taxon>Fungi incertae sedis</taxon>
        <taxon>Mucoromycota</taxon>
        <taxon>Glomeromycotina</taxon>
        <taxon>Glomeromycetes</taxon>
        <taxon>Glomerales</taxon>
        <taxon>Glomeraceae</taxon>
        <taxon>Rhizophagus</taxon>
    </lineage>
</organism>
<dbReference type="Proteomes" id="UP000247702">
    <property type="component" value="Unassembled WGS sequence"/>
</dbReference>
<feature type="coiled-coil region" evidence="1">
    <location>
        <begin position="93"/>
        <end position="120"/>
    </location>
</feature>